<keyword evidence="9" id="KW-1185">Reference proteome</keyword>
<gene>
    <name evidence="8" type="ORF">MNEG_1423</name>
</gene>
<keyword evidence="4 6" id="KW-0472">Membrane</keyword>
<feature type="transmembrane region" description="Helical" evidence="6">
    <location>
        <begin position="202"/>
        <end position="219"/>
    </location>
</feature>
<feature type="transmembrane region" description="Helical" evidence="6">
    <location>
        <begin position="168"/>
        <end position="195"/>
    </location>
</feature>
<evidence type="ECO:0000256" key="2">
    <source>
        <dbReference type="ARBA" id="ARBA00022692"/>
    </source>
</evidence>
<dbReference type="OrthoDB" id="544089at2759"/>
<feature type="transmembrane region" description="Helical" evidence="6">
    <location>
        <begin position="297"/>
        <end position="319"/>
    </location>
</feature>
<dbReference type="GeneID" id="25731771"/>
<feature type="transmembrane region" description="Helical" evidence="6">
    <location>
        <begin position="225"/>
        <end position="244"/>
    </location>
</feature>
<dbReference type="GO" id="GO:0016020">
    <property type="term" value="C:membrane"/>
    <property type="evidence" value="ECO:0007669"/>
    <property type="project" value="UniProtKB-SubCell"/>
</dbReference>
<dbReference type="InterPro" id="IPR037185">
    <property type="entry name" value="EmrE-like"/>
</dbReference>
<sequence length="482" mass="49275">MQDQTAVHRLVLNMGDERGGRARTTTIHSVRSLSRSPSPTRSPTRAPSPARRANGAPLPGKPRAGREARRRRGRRGLLLVLAAGAWVTASSGAILINKTILVDLHFPYPSLVASIGMVGSWIASTAACSWPGLVPRQPDTGIGFVLRSVAPTGLAMALAVYLGNLSYLYLSVAFVQMLKALTPVATLAVGCAFGLERATGQLSASVGLITLGVMGASWGEGRFSGVGVAAMVMSVAAEALRLNIMQLLMAKKGMHPLEALMFLAPACAFWMLLFAAFTELPRALHAGSFSVASAHPWHFAASAVAGFAVNSTAFAVVGFSSALTLKVLAICKDVGLVAFGALALHEKVGSGQAAGYAVSIAGVAWYNWLKARGGGAAAAAAAAAEKLLPVKIPELLLSPAVGGGGGSALGRGRGGGGGGGGAALRALLVRVSAGAQRLLAAGGLARRGRRSDEEAEGLLAERLPTIVERISIEGTDGRVSAA</sequence>
<proteinExistence type="predicted"/>
<dbReference type="EMBL" id="KK100360">
    <property type="protein sequence ID" value="KIZ06535.1"/>
    <property type="molecule type" value="Genomic_DNA"/>
</dbReference>
<feature type="compositionally biased region" description="Polar residues" evidence="5">
    <location>
        <begin position="23"/>
        <end position="33"/>
    </location>
</feature>
<dbReference type="Proteomes" id="UP000054498">
    <property type="component" value="Unassembled WGS sequence"/>
</dbReference>
<dbReference type="InterPro" id="IPR004853">
    <property type="entry name" value="Sugar_P_trans_dom"/>
</dbReference>
<evidence type="ECO:0000313" key="9">
    <source>
        <dbReference type="Proteomes" id="UP000054498"/>
    </source>
</evidence>
<name>A0A0D2MVI0_9CHLO</name>
<protein>
    <recommendedName>
        <fullName evidence="7">Sugar phosphate transporter domain-containing protein</fullName>
    </recommendedName>
</protein>
<evidence type="ECO:0000259" key="7">
    <source>
        <dbReference type="Pfam" id="PF03151"/>
    </source>
</evidence>
<keyword evidence="2 6" id="KW-0812">Transmembrane</keyword>
<feature type="domain" description="Sugar phosphate transporter" evidence="7">
    <location>
        <begin position="81"/>
        <end position="367"/>
    </location>
</feature>
<dbReference type="Pfam" id="PF03151">
    <property type="entry name" value="TPT"/>
    <property type="match status" value="1"/>
</dbReference>
<dbReference type="KEGG" id="mng:MNEG_1423"/>
<feature type="transmembrane region" description="Helical" evidence="6">
    <location>
        <begin position="76"/>
        <end position="96"/>
    </location>
</feature>
<evidence type="ECO:0000256" key="3">
    <source>
        <dbReference type="ARBA" id="ARBA00022989"/>
    </source>
</evidence>
<accession>A0A0D2MVI0</accession>
<dbReference type="SUPFAM" id="SSF103481">
    <property type="entry name" value="Multidrug resistance efflux transporter EmrE"/>
    <property type="match status" value="2"/>
</dbReference>
<feature type="transmembrane region" description="Helical" evidence="6">
    <location>
        <begin position="108"/>
        <end position="130"/>
    </location>
</feature>
<evidence type="ECO:0000256" key="5">
    <source>
        <dbReference type="SAM" id="MobiDB-lite"/>
    </source>
</evidence>
<organism evidence="8 9">
    <name type="scientific">Monoraphidium neglectum</name>
    <dbReference type="NCBI Taxonomy" id="145388"/>
    <lineage>
        <taxon>Eukaryota</taxon>
        <taxon>Viridiplantae</taxon>
        <taxon>Chlorophyta</taxon>
        <taxon>core chlorophytes</taxon>
        <taxon>Chlorophyceae</taxon>
        <taxon>CS clade</taxon>
        <taxon>Sphaeropleales</taxon>
        <taxon>Selenastraceae</taxon>
        <taxon>Monoraphidium</taxon>
    </lineage>
</organism>
<evidence type="ECO:0000313" key="8">
    <source>
        <dbReference type="EMBL" id="KIZ06535.1"/>
    </source>
</evidence>
<feature type="compositionally biased region" description="Low complexity" evidence="5">
    <location>
        <begin position="34"/>
        <end position="53"/>
    </location>
</feature>
<dbReference type="AlphaFoldDB" id="A0A0D2MVI0"/>
<dbReference type="InterPro" id="IPR050186">
    <property type="entry name" value="TPT_transporter"/>
</dbReference>
<feature type="transmembrane region" description="Helical" evidence="6">
    <location>
        <begin position="256"/>
        <end position="277"/>
    </location>
</feature>
<comment type="subcellular location">
    <subcellularLocation>
        <location evidence="1">Membrane</location>
        <topology evidence="1">Multi-pass membrane protein</topology>
    </subcellularLocation>
</comment>
<feature type="transmembrane region" description="Helical" evidence="6">
    <location>
        <begin position="142"/>
        <end position="162"/>
    </location>
</feature>
<dbReference type="RefSeq" id="XP_013905554.1">
    <property type="nucleotide sequence ID" value="XM_014050100.1"/>
</dbReference>
<evidence type="ECO:0000256" key="6">
    <source>
        <dbReference type="SAM" id="Phobius"/>
    </source>
</evidence>
<reference evidence="8 9" key="1">
    <citation type="journal article" date="2013" name="BMC Genomics">
        <title>Reconstruction of the lipid metabolism for the microalga Monoraphidium neglectum from its genome sequence reveals characteristics suitable for biofuel production.</title>
        <authorList>
            <person name="Bogen C."/>
            <person name="Al-Dilaimi A."/>
            <person name="Albersmeier A."/>
            <person name="Wichmann J."/>
            <person name="Grundmann M."/>
            <person name="Rupp O."/>
            <person name="Lauersen K.J."/>
            <person name="Blifernez-Klassen O."/>
            <person name="Kalinowski J."/>
            <person name="Goesmann A."/>
            <person name="Mussgnug J.H."/>
            <person name="Kruse O."/>
        </authorList>
    </citation>
    <scope>NUCLEOTIDE SEQUENCE [LARGE SCALE GENOMIC DNA]</scope>
    <source>
        <strain evidence="8 9">SAG 48.87</strain>
    </source>
</reference>
<keyword evidence="3 6" id="KW-1133">Transmembrane helix</keyword>
<evidence type="ECO:0000256" key="4">
    <source>
        <dbReference type="ARBA" id="ARBA00023136"/>
    </source>
</evidence>
<feature type="region of interest" description="Disordered" evidence="5">
    <location>
        <begin position="12"/>
        <end position="70"/>
    </location>
</feature>
<dbReference type="PANTHER" id="PTHR11132">
    <property type="entry name" value="SOLUTE CARRIER FAMILY 35"/>
    <property type="match status" value="1"/>
</dbReference>
<evidence type="ECO:0000256" key="1">
    <source>
        <dbReference type="ARBA" id="ARBA00004141"/>
    </source>
</evidence>